<dbReference type="InterPro" id="IPR010920">
    <property type="entry name" value="LSM_dom_sf"/>
</dbReference>
<dbReference type="PANTHER" id="PTHR30566">
    <property type="entry name" value="YNAI-RELATED MECHANOSENSITIVE ION CHANNEL"/>
    <property type="match status" value="1"/>
</dbReference>
<proteinExistence type="predicted"/>
<comment type="caution">
    <text evidence="7">The sequence shown here is derived from an EMBL/GenBank/DDBJ whole genome shotgun (WGS) entry which is preliminary data.</text>
</comment>
<accession>A0A2W1N1T2</accession>
<feature type="transmembrane region" description="Helical" evidence="5">
    <location>
        <begin position="132"/>
        <end position="155"/>
    </location>
</feature>
<evidence type="ECO:0000256" key="1">
    <source>
        <dbReference type="ARBA" id="ARBA00004370"/>
    </source>
</evidence>
<organism evidence="7 8">
    <name type="scientific">Putridiphycobacter roseus</name>
    <dbReference type="NCBI Taxonomy" id="2219161"/>
    <lineage>
        <taxon>Bacteria</taxon>
        <taxon>Pseudomonadati</taxon>
        <taxon>Bacteroidota</taxon>
        <taxon>Flavobacteriia</taxon>
        <taxon>Flavobacteriales</taxon>
        <taxon>Crocinitomicaceae</taxon>
        <taxon>Putridiphycobacter</taxon>
    </lineage>
</organism>
<sequence>MDMLFLLFPVKEPWLKNVLSLLVLIGIGLFLQWLIFRILRFGNRRNPSVLKSEIIKHLKVPTRFFLPFLFVYGSLTSFEISVFWKKVIEAFVIINFTWILIAFIQGVEVVVREKFQIEGSYKVKERKVLTQLRFLKSLAFIVIITLAVAAILWNIPAVKKVGTTILTSAGVIGIIVGVAAQKSIANLITGFQIAFTQSIKIDDEVVIEGEFGQVEDITLTNVVVKLWDWRTLVIPLSYFNDHTFVNWTFNSTDIIGTVFLYVDYSLPVEAIRKELLLILSKQNKWDGNVAKLLVTKTDHKVMELRATFSAKNPSDVWDLRCSVREELIAFIGNNYPDSLPKLRKMDVRPI</sequence>
<dbReference type="Proteomes" id="UP000249248">
    <property type="component" value="Unassembled WGS sequence"/>
</dbReference>
<evidence type="ECO:0000256" key="4">
    <source>
        <dbReference type="ARBA" id="ARBA00023136"/>
    </source>
</evidence>
<dbReference type="Gene3D" id="1.10.287.1260">
    <property type="match status" value="1"/>
</dbReference>
<feature type="transmembrane region" description="Helical" evidence="5">
    <location>
        <begin position="90"/>
        <end position="111"/>
    </location>
</feature>
<evidence type="ECO:0000313" key="8">
    <source>
        <dbReference type="Proteomes" id="UP000249248"/>
    </source>
</evidence>
<dbReference type="GO" id="GO:0008381">
    <property type="term" value="F:mechanosensitive monoatomic ion channel activity"/>
    <property type="evidence" value="ECO:0007669"/>
    <property type="project" value="UniProtKB-ARBA"/>
</dbReference>
<dbReference type="PANTHER" id="PTHR30566:SF25">
    <property type="entry name" value="INNER MEMBRANE PROTEIN"/>
    <property type="match status" value="1"/>
</dbReference>
<dbReference type="RefSeq" id="WP_111062481.1">
    <property type="nucleotide sequence ID" value="NZ_JBHUCU010000027.1"/>
</dbReference>
<evidence type="ECO:0000256" key="2">
    <source>
        <dbReference type="ARBA" id="ARBA00022692"/>
    </source>
</evidence>
<dbReference type="InterPro" id="IPR006685">
    <property type="entry name" value="MscS_channel_2nd"/>
</dbReference>
<dbReference type="Gene3D" id="2.30.30.60">
    <property type="match status" value="1"/>
</dbReference>
<keyword evidence="3 5" id="KW-1133">Transmembrane helix</keyword>
<evidence type="ECO:0000256" key="5">
    <source>
        <dbReference type="SAM" id="Phobius"/>
    </source>
</evidence>
<comment type="subcellular location">
    <subcellularLocation>
        <location evidence="1">Membrane</location>
    </subcellularLocation>
</comment>
<dbReference type="GO" id="GO:0016020">
    <property type="term" value="C:membrane"/>
    <property type="evidence" value="ECO:0007669"/>
    <property type="project" value="UniProtKB-SubCell"/>
</dbReference>
<gene>
    <name evidence="7" type="ORF">DNU06_06745</name>
</gene>
<feature type="transmembrane region" description="Helical" evidence="5">
    <location>
        <begin position="20"/>
        <end position="39"/>
    </location>
</feature>
<dbReference type="OrthoDB" id="9792218at2"/>
<keyword evidence="8" id="KW-1185">Reference proteome</keyword>
<dbReference type="InterPro" id="IPR023408">
    <property type="entry name" value="MscS_beta-dom_sf"/>
</dbReference>
<evidence type="ECO:0000313" key="7">
    <source>
        <dbReference type="EMBL" id="PZE17520.1"/>
    </source>
</evidence>
<feature type="domain" description="Mechanosensitive ion channel MscS" evidence="6">
    <location>
        <begin position="183"/>
        <end position="248"/>
    </location>
</feature>
<reference evidence="7 8" key="1">
    <citation type="submission" date="2018-06" db="EMBL/GenBank/DDBJ databases">
        <title>The draft genome sequence of Crocinitomix sp. SM1701.</title>
        <authorList>
            <person name="Zhang X."/>
        </authorList>
    </citation>
    <scope>NUCLEOTIDE SEQUENCE [LARGE SCALE GENOMIC DNA]</scope>
    <source>
        <strain evidence="7 8">SM1701</strain>
    </source>
</reference>
<evidence type="ECO:0000259" key="6">
    <source>
        <dbReference type="Pfam" id="PF00924"/>
    </source>
</evidence>
<protein>
    <submittedName>
        <fullName evidence="7">Mechanosensitive ion channel family protein</fullName>
    </submittedName>
</protein>
<feature type="transmembrane region" description="Helical" evidence="5">
    <location>
        <begin position="161"/>
        <end position="180"/>
    </location>
</feature>
<feature type="transmembrane region" description="Helical" evidence="5">
    <location>
        <begin position="60"/>
        <end position="84"/>
    </location>
</feature>
<dbReference type="EMBL" id="QKSB01000003">
    <property type="protein sequence ID" value="PZE17520.1"/>
    <property type="molecule type" value="Genomic_DNA"/>
</dbReference>
<dbReference type="AlphaFoldDB" id="A0A2W1N1T2"/>
<keyword evidence="2 5" id="KW-0812">Transmembrane</keyword>
<name>A0A2W1N1T2_9FLAO</name>
<evidence type="ECO:0000256" key="3">
    <source>
        <dbReference type="ARBA" id="ARBA00022989"/>
    </source>
</evidence>
<keyword evidence="4 5" id="KW-0472">Membrane</keyword>
<dbReference type="Pfam" id="PF00924">
    <property type="entry name" value="MS_channel_2nd"/>
    <property type="match status" value="1"/>
</dbReference>
<dbReference type="SUPFAM" id="SSF50182">
    <property type="entry name" value="Sm-like ribonucleoproteins"/>
    <property type="match status" value="1"/>
</dbReference>